<dbReference type="Gene3D" id="3.40.50.300">
    <property type="entry name" value="P-loop containing nucleotide triphosphate hydrolases"/>
    <property type="match status" value="1"/>
</dbReference>
<evidence type="ECO:0000256" key="2">
    <source>
        <dbReference type="ARBA" id="ARBA00022448"/>
    </source>
</evidence>
<dbReference type="AlphaFoldDB" id="A0AA36HBM0"/>
<dbReference type="InterPro" id="IPR050352">
    <property type="entry name" value="ABCG_transporters"/>
</dbReference>
<accession>A0AA36HBM0</accession>
<feature type="transmembrane region" description="Helical" evidence="6">
    <location>
        <begin position="507"/>
        <end position="536"/>
    </location>
</feature>
<organism evidence="8 9">
    <name type="scientific">Cylicocyclus nassatus</name>
    <name type="common">Nematode worm</name>
    <dbReference type="NCBI Taxonomy" id="53992"/>
    <lineage>
        <taxon>Eukaryota</taxon>
        <taxon>Metazoa</taxon>
        <taxon>Ecdysozoa</taxon>
        <taxon>Nematoda</taxon>
        <taxon>Chromadorea</taxon>
        <taxon>Rhabditida</taxon>
        <taxon>Rhabditina</taxon>
        <taxon>Rhabditomorpha</taxon>
        <taxon>Strongyloidea</taxon>
        <taxon>Strongylidae</taxon>
        <taxon>Cylicocyclus</taxon>
    </lineage>
</organism>
<evidence type="ECO:0000313" key="9">
    <source>
        <dbReference type="Proteomes" id="UP001176961"/>
    </source>
</evidence>
<feature type="transmembrane region" description="Helical" evidence="6">
    <location>
        <begin position="436"/>
        <end position="456"/>
    </location>
</feature>
<proteinExistence type="predicted"/>
<dbReference type="GO" id="GO:0140359">
    <property type="term" value="F:ABC-type transporter activity"/>
    <property type="evidence" value="ECO:0007669"/>
    <property type="project" value="InterPro"/>
</dbReference>
<feature type="transmembrane region" description="Helical" evidence="6">
    <location>
        <begin position="548"/>
        <end position="565"/>
    </location>
</feature>
<evidence type="ECO:0000256" key="1">
    <source>
        <dbReference type="ARBA" id="ARBA00004141"/>
    </source>
</evidence>
<feature type="domain" description="ABC transporter family G" evidence="7">
    <location>
        <begin position="311"/>
        <end position="364"/>
    </location>
</feature>
<dbReference type="InterPro" id="IPR027417">
    <property type="entry name" value="P-loop_NTPase"/>
</dbReference>
<keyword evidence="2" id="KW-0813">Transport</keyword>
<dbReference type="InterPro" id="IPR043926">
    <property type="entry name" value="ABCG_dom"/>
</dbReference>
<keyword evidence="9" id="KW-1185">Reference proteome</keyword>
<dbReference type="GO" id="GO:0005886">
    <property type="term" value="C:plasma membrane"/>
    <property type="evidence" value="ECO:0007669"/>
    <property type="project" value="TreeGrafter"/>
</dbReference>
<reference evidence="8" key="1">
    <citation type="submission" date="2023-07" db="EMBL/GenBank/DDBJ databases">
        <authorList>
            <consortium name="CYATHOMIX"/>
        </authorList>
    </citation>
    <scope>NUCLEOTIDE SEQUENCE</scope>
    <source>
        <strain evidence="8">N/A</strain>
    </source>
</reference>
<keyword evidence="3 6" id="KW-0812">Transmembrane</keyword>
<dbReference type="EMBL" id="CATQJL010000316">
    <property type="protein sequence ID" value="CAJ0607558.1"/>
    <property type="molecule type" value="Genomic_DNA"/>
</dbReference>
<dbReference type="Pfam" id="PF19055">
    <property type="entry name" value="ABC2_membrane_7"/>
    <property type="match status" value="1"/>
</dbReference>
<evidence type="ECO:0000313" key="8">
    <source>
        <dbReference type="EMBL" id="CAJ0607558.1"/>
    </source>
</evidence>
<sequence>MAVVEANPFSPIYSRPQKQMATKNQANEEDKILAIYKNLDMSEESCVAREYDVVYGTGATSKLLKSSVSESCILQNVMHADPIKIGTGKRNMEERKRISDNLSAIDSQLHNSTTSSACSEELNQFGYRSYKQERREENCESPCLAISHLSYSVDQRKSWERLMLRMPKRQFLIRDVSFQLWAGDIMAVLSASAYVTKEELSQPLTVIQYLTIHAAIHPPATKHLRIKEMIEQLLTTLGLAPRRHKLCSTLSRSEATRLRIAAQLLKDTDILVCDNLTKDMDVYETAFIIDYLRDWAIKLNRMVIMCIAPTSFDLLLMFSKCILLTSGRVVYSDCPSKMLNYFESIGYACPAYKNPCDYYVDVVTHDHLSQAASEESLARICKLVQLWEQNKSCSPRSTNSDLPVNASLCRPSVLKTLIALYRQSYYKFINAPILSLWEPFTALIVSLIISFSFNSLTKEKRVGASDRVGFTVAVLYFGLIPWIYAVIQKVAYEKQDIRNFLRETQLSTIIFLIYKLFCDFPTIMLTSTLYTVPFLLLIEFNMSNTQQCLWMASLLCIIFTHLYLWRFITQAFSFLFDSATVAFVTTGSIACS</sequence>
<evidence type="ECO:0000256" key="6">
    <source>
        <dbReference type="SAM" id="Phobius"/>
    </source>
</evidence>
<dbReference type="PANTHER" id="PTHR48041">
    <property type="entry name" value="ABC TRANSPORTER G FAMILY MEMBER 28"/>
    <property type="match status" value="1"/>
</dbReference>
<evidence type="ECO:0000256" key="5">
    <source>
        <dbReference type="ARBA" id="ARBA00023136"/>
    </source>
</evidence>
<keyword evidence="4 6" id="KW-1133">Transmembrane helix</keyword>
<comment type="caution">
    <text evidence="8">The sequence shown here is derived from an EMBL/GenBank/DDBJ whole genome shotgun (WGS) entry which is preliminary data.</text>
</comment>
<gene>
    <name evidence="8" type="ORF">CYNAS_LOCUS19541</name>
</gene>
<evidence type="ECO:0000256" key="4">
    <source>
        <dbReference type="ARBA" id="ARBA00022989"/>
    </source>
</evidence>
<comment type="subcellular location">
    <subcellularLocation>
        <location evidence="1">Membrane</location>
        <topology evidence="1">Multi-pass membrane protein</topology>
    </subcellularLocation>
</comment>
<keyword evidence="5 6" id="KW-0472">Membrane</keyword>
<evidence type="ECO:0000259" key="7">
    <source>
        <dbReference type="Pfam" id="PF19055"/>
    </source>
</evidence>
<dbReference type="PANTHER" id="PTHR48041:SF89">
    <property type="entry name" value="FI03229P"/>
    <property type="match status" value="1"/>
</dbReference>
<protein>
    <recommendedName>
        <fullName evidence="7">ABC transporter family G domain-containing protein</fullName>
    </recommendedName>
</protein>
<evidence type="ECO:0000256" key="3">
    <source>
        <dbReference type="ARBA" id="ARBA00022692"/>
    </source>
</evidence>
<feature type="transmembrane region" description="Helical" evidence="6">
    <location>
        <begin position="468"/>
        <end position="487"/>
    </location>
</feature>
<name>A0AA36HBM0_CYLNA</name>
<dbReference type="Proteomes" id="UP001176961">
    <property type="component" value="Unassembled WGS sequence"/>
</dbReference>
<dbReference type="SUPFAM" id="SSF52540">
    <property type="entry name" value="P-loop containing nucleoside triphosphate hydrolases"/>
    <property type="match status" value="1"/>
</dbReference>